<evidence type="ECO:0000256" key="4">
    <source>
        <dbReference type="ARBA" id="ARBA00022840"/>
    </source>
</evidence>
<dbReference type="GO" id="GO:0016887">
    <property type="term" value="F:ATP hydrolysis activity"/>
    <property type="evidence" value="ECO:0007669"/>
    <property type="project" value="InterPro"/>
</dbReference>
<evidence type="ECO:0000256" key="3">
    <source>
        <dbReference type="ARBA" id="ARBA00022741"/>
    </source>
</evidence>
<feature type="domain" description="ABC transporter" evidence="5">
    <location>
        <begin position="5"/>
        <end position="233"/>
    </location>
</feature>
<dbReference type="InterPro" id="IPR003593">
    <property type="entry name" value="AAA+_ATPase"/>
</dbReference>
<evidence type="ECO:0000256" key="1">
    <source>
        <dbReference type="ARBA" id="ARBA00005417"/>
    </source>
</evidence>
<accession>A0A3P3U7K0</accession>
<dbReference type="OrthoDB" id="9804819at2"/>
<dbReference type="PANTHER" id="PTHR43335">
    <property type="entry name" value="ABC TRANSPORTER, ATP-BINDING PROTEIN"/>
    <property type="match status" value="1"/>
</dbReference>
<evidence type="ECO:0000313" key="7">
    <source>
        <dbReference type="Proteomes" id="UP000267017"/>
    </source>
</evidence>
<evidence type="ECO:0000259" key="5">
    <source>
        <dbReference type="PROSITE" id="PS50893"/>
    </source>
</evidence>
<dbReference type="Proteomes" id="UP000267017">
    <property type="component" value="Unassembled WGS sequence"/>
</dbReference>
<dbReference type="AlphaFoldDB" id="A0A3P3U7K0"/>
<dbReference type="InterPro" id="IPR017871">
    <property type="entry name" value="ABC_transporter-like_CS"/>
</dbReference>
<keyword evidence="3" id="KW-0547">Nucleotide-binding</keyword>
<dbReference type="RefSeq" id="WP_128633354.1">
    <property type="nucleotide sequence ID" value="NZ_RRCN01000001.1"/>
</dbReference>
<dbReference type="InterPro" id="IPR027417">
    <property type="entry name" value="P-loop_NTPase"/>
</dbReference>
<organism evidence="6 7">
    <name type="scientific">Paenibacillus oralis</name>
    <dbReference type="NCBI Taxonomy" id="2490856"/>
    <lineage>
        <taxon>Bacteria</taxon>
        <taxon>Bacillati</taxon>
        <taxon>Bacillota</taxon>
        <taxon>Bacilli</taxon>
        <taxon>Bacillales</taxon>
        <taxon>Paenibacillaceae</taxon>
        <taxon>Paenibacillus</taxon>
    </lineage>
</organism>
<dbReference type="SMART" id="SM00382">
    <property type="entry name" value="AAA"/>
    <property type="match status" value="1"/>
</dbReference>
<keyword evidence="2" id="KW-0813">Transport</keyword>
<sequence>MDALLSVNHVTKRFRNQRGIHDISFNVHAGEIVGLFGQNGAGKTTLLKTITGLCRPDAGTVGLFGLDPETRFEQAMAQVGCVIETADAYEYMTGYQNLRQVARFYPGVTAARLDEVLELVGLAPFKHERAKQYSLGMKQRLALAAALLHHPRMVILDEPTNGLDIGGMAEFRNTMERLSRQEGIAFLVSSHMISHLEPIATHIGILHHGELLRFGGRFQLIPPGMTLEEYYLNTIGAGKEAESREQFAGELA</sequence>
<keyword evidence="4 6" id="KW-0067">ATP-binding</keyword>
<dbReference type="SUPFAM" id="SSF52540">
    <property type="entry name" value="P-loop containing nucleoside triphosphate hydrolases"/>
    <property type="match status" value="1"/>
</dbReference>
<gene>
    <name evidence="6" type="ORF">EHV15_23485</name>
</gene>
<dbReference type="Gene3D" id="3.40.50.300">
    <property type="entry name" value="P-loop containing nucleotide triphosphate hydrolases"/>
    <property type="match status" value="1"/>
</dbReference>
<comment type="similarity">
    <text evidence="1">Belongs to the ABC transporter superfamily.</text>
</comment>
<reference evidence="6 7" key="1">
    <citation type="submission" date="2018-11" db="EMBL/GenBank/DDBJ databases">
        <title>Genome sequencing of Paenibacillus sp. KCOM 3021 (= ChDC PVNT-B20).</title>
        <authorList>
            <person name="Kook J.-K."/>
            <person name="Park S.-N."/>
            <person name="Lim Y.K."/>
        </authorList>
    </citation>
    <scope>NUCLEOTIDE SEQUENCE [LARGE SCALE GENOMIC DNA]</scope>
    <source>
        <strain evidence="6 7">KCOM 3021</strain>
    </source>
</reference>
<evidence type="ECO:0000313" key="6">
    <source>
        <dbReference type="EMBL" id="RRJ65549.1"/>
    </source>
</evidence>
<keyword evidence="7" id="KW-1185">Reference proteome</keyword>
<dbReference type="Pfam" id="PF00005">
    <property type="entry name" value="ABC_tran"/>
    <property type="match status" value="1"/>
</dbReference>
<dbReference type="PROSITE" id="PS00211">
    <property type="entry name" value="ABC_TRANSPORTER_1"/>
    <property type="match status" value="1"/>
</dbReference>
<evidence type="ECO:0000256" key="2">
    <source>
        <dbReference type="ARBA" id="ARBA00022448"/>
    </source>
</evidence>
<dbReference type="GO" id="GO:0005524">
    <property type="term" value="F:ATP binding"/>
    <property type="evidence" value="ECO:0007669"/>
    <property type="project" value="UniProtKB-KW"/>
</dbReference>
<name>A0A3P3U7K0_9BACL</name>
<dbReference type="InterPro" id="IPR003439">
    <property type="entry name" value="ABC_transporter-like_ATP-bd"/>
</dbReference>
<dbReference type="PROSITE" id="PS50893">
    <property type="entry name" value="ABC_TRANSPORTER_2"/>
    <property type="match status" value="1"/>
</dbReference>
<proteinExistence type="inferred from homology"/>
<dbReference type="PANTHER" id="PTHR43335:SF4">
    <property type="entry name" value="ABC TRANSPORTER, ATP-BINDING PROTEIN"/>
    <property type="match status" value="1"/>
</dbReference>
<protein>
    <submittedName>
        <fullName evidence="6">ABC transporter ATP-binding protein</fullName>
    </submittedName>
</protein>
<dbReference type="EMBL" id="RRCN01000001">
    <property type="protein sequence ID" value="RRJ65549.1"/>
    <property type="molecule type" value="Genomic_DNA"/>
</dbReference>
<comment type="caution">
    <text evidence="6">The sequence shown here is derived from an EMBL/GenBank/DDBJ whole genome shotgun (WGS) entry which is preliminary data.</text>
</comment>